<dbReference type="SMART" id="SM00034">
    <property type="entry name" value="CLECT"/>
    <property type="match status" value="2"/>
</dbReference>
<dbReference type="GeneTree" id="ENSGT01150000286973"/>
<reference evidence="2" key="5">
    <citation type="submission" date="2025-09" db="UniProtKB">
        <authorList>
            <consortium name="Ensembl"/>
        </authorList>
    </citation>
    <scope>IDENTIFICATION</scope>
</reference>
<feature type="domain" description="C-type lectin" evidence="1">
    <location>
        <begin position="123"/>
        <end position="203"/>
    </location>
</feature>
<reference evidence="3" key="3">
    <citation type="journal article" date="2014" name="Nature">
        <title>Elephant shark genome provides unique insights into gnathostome evolution.</title>
        <authorList>
            <consortium name="International Elephant Shark Genome Sequencing Consortium"/>
            <person name="Venkatesh B."/>
            <person name="Lee A.P."/>
            <person name="Ravi V."/>
            <person name="Maurya A.K."/>
            <person name="Lian M.M."/>
            <person name="Swann J.B."/>
            <person name="Ohta Y."/>
            <person name="Flajnik M.F."/>
            <person name="Sutoh Y."/>
            <person name="Kasahara M."/>
            <person name="Hoon S."/>
            <person name="Gangu V."/>
            <person name="Roy S.W."/>
            <person name="Irimia M."/>
            <person name="Korzh V."/>
            <person name="Kondrychyn I."/>
            <person name="Lim Z.W."/>
            <person name="Tay B.H."/>
            <person name="Tohari S."/>
            <person name="Kong K.W."/>
            <person name="Ho S."/>
            <person name="Lorente-Galdos B."/>
            <person name="Quilez J."/>
            <person name="Marques-Bonet T."/>
            <person name="Raney B.J."/>
            <person name="Ingham P.W."/>
            <person name="Tay A."/>
            <person name="Hillier L.W."/>
            <person name="Minx P."/>
            <person name="Boehm T."/>
            <person name="Wilson R.K."/>
            <person name="Brenner S."/>
            <person name="Warren W.C."/>
        </authorList>
    </citation>
    <scope>NUCLEOTIDE SEQUENCE [LARGE SCALE GENOMIC DNA]</scope>
</reference>
<dbReference type="InterPro" id="IPR016186">
    <property type="entry name" value="C-type_lectin-like/link_sf"/>
</dbReference>
<protein>
    <recommendedName>
        <fullName evidence="1">C-type lectin domain-containing protein</fullName>
    </recommendedName>
</protein>
<dbReference type="Pfam" id="PF00059">
    <property type="entry name" value="Lectin_C"/>
    <property type="match status" value="3"/>
</dbReference>
<dbReference type="Ensembl" id="ENSCMIT00000028797.1">
    <property type="protein sequence ID" value="ENSCMIP00000028348.1"/>
    <property type="gene ID" value="ENSCMIG00000012318.1"/>
</dbReference>
<dbReference type="PROSITE" id="PS50041">
    <property type="entry name" value="C_TYPE_LECTIN_2"/>
    <property type="match status" value="3"/>
</dbReference>
<dbReference type="STRING" id="7868.ENSCMIP00000028348"/>
<dbReference type="SUPFAM" id="SSF56436">
    <property type="entry name" value="C-type lectin-like"/>
    <property type="match status" value="3"/>
</dbReference>
<evidence type="ECO:0000313" key="2">
    <source>
        <dbReference type="Ensembl" id="ENSCMIP00000028348.1"/>
    </source>
</evidence>
<dbReference type="InParanoid" id="A0A4W3IPE4"/>
<sequence length="301" mass="36033">MLEPIFCCDLLPGLAVGRKYHRIEQRKNWTEALDYCRAHYTDLLSIRSLEEHTLTSPLFNEDEPRWIGLYNNMRSTAGWKWINGDVFNFTHWHIKVPGDYMESVICVTVRNGQWFGDDCSKTYLFTCYKEDREYYRIDQQKSWSEARDYCQDYHTDLISIGNPEEQSLMSKLFDGDTPLWIGLYNTNGSADGWKWINGDSFDYIETPNRIYYRIDRWKNWTDALFYCRKHYTDLTSVQNQQEHEMIFPLFDSNTSTWIGLYNDKQSSDGWRWTNGDKLNYSQWRNKMSHNKSSWLNSRDVT</sequence>
<feature type="domain" description="C-type lectin" evidence="1">
    <location>
        <begin position="206"/>
        <end position="294"/>
    </location>
</feature>
<dbReference type="PANTHER" id="PTHR45784">
    <property type="entry name" value="C-TYPE LECTIN DOMAIN FAMILY 20 MEMBER A-RELATED"/>
    <property type="match status" value="1"/>
</dbReference>
<proteinExistence type="predicted"/>
<dbReference type="InterPro" id="IPR016187">
    <property type="entry name" value="CTDL_fold"/>
</dbReference>
<name>A0A4W3IPE4_CALMI</name>
<evidence type="ECO:0000313" key="3">
    <source>
        <dbReference type="Proteomes" id="UP000314986"/>
    </source>
</evidence>
<reference evidence="3" key="1">
    <citation type="journal article" date="2006" name="Science">
        <title>Ancient noncoding elements conserved in the human genome.</title>
        <authorList>
            <person name="Venkatesh B."/>
            <person name="Kirkness E.F."/>
            <person name="Loh Y.H."/>
            <person name="Halpern A.L."/>
            <person name="Lee A.P."/>
            <person name="Johnson J."/>
            <person name="Dandona N."/>
            <person name="Viswanathan L.D."/>
            <person name="Tay A."/>
            <person name="Venter J.C."/>
            <person name="Strausberg R.L."/>
            <person name="Brenner S."/>
        </authorList>
    </citation>
    <scope>NUCLEOTIDE SEQUENCE [LARGE SCALE GENOMIC DNA]</scope>
</reference>
<dbReference type="PANTHER" id="PTHR45784:SF5">
    <property type="entry name" value="C-TYPE LECTIN DOMAIN FAMILY 20 MEMBER A-RELATED"/>
    <property type="match status" value="1"/>
</dbReference>
<dbReference type="InterPro" id="IPR001304">
    <property type="entry name" value="C-type_lectin-like"/>
</dbReference>
<accession>A0A4W3IPE4</accession>
<organism evidence="2 3">
    <name type="scientific">Callorhinchus milii</name>
    <name type="common">Ghost shark</name>
    <dbReference type="NCBI Taxonomy" id="7868"/>
    <lineage>
        <taxon>Eukaryota</taxon>
        <taxon>Metazoa</taxon>
        <taxon>Chordata</taxon>
        <taxon>Craniata</taxon>
        <taxon>Vertebrata</taxon>
        <taxon>Chondrichthyes</taxon>
        <taxon>Holocephali</taxon>
        <taxon>Chimaeriformes</taxon>
        <taxon>Callorhinchidae</taxon>
        <taxon>Callorhinchus</taxon>
    </lineage>
</organism>
<dbReference type="AlphaFoldDB" id="A0A4W3IPE4"/>
<keyword evidence="3" id="KW-1185">Reference proteome</keyword>
<dbReference type="OMA" id="EDEPRWI"/>
<dbReference type="Proteomes" id="UP000314986">
    <property type="component" value="Unassembled WGS sequence"/>
</dbReference>
<reference evidence="3" key="2">
    <citation type="journal article" date="2007" name="PLoS Biol.">
        <title>Survey sequencing and comparative analysis of the elephant shark (Callorhinchus milii) genome.</title>
        <authorList>
            <person name="Venkatesh B."/>
            <person name="Kirkness E.F."/>
            <person name="Loh Y.H."/>
            <person name="Halpern A.L."/>
            <person name="Lee A.P."/>
            <person name="Johnson J."/>
            <person name="Dandona N."/>
            <person name="Viswanathan L.D."/>
            <person name="Tay A."/>
            <person name="Venter J.C."/>
            <person name="Strausberg R.L."/>
            <person name="Brenner S."/>
        </authorList>
    </citation>
    <scope>NUCLEOTIDE SEQUENCE [LARGE SCALE GENOMIC DNA]</scope>
</reference>
<evidence type="ECO:0000259" key="1">
    <source>
        <dbReference type="PROSITE" id="PS50041"/>
    </source>
</evidence>
<feature type="domain" description="C-type lectin" evidence="1">
    <location>
        <begin position="15"/>
        <end position="128"/>
    </location>
</feature>
<dbReference type="Gene3D" id="3.10.100.10">
    <property type="entry name" value="Mannose-Binding Protein A, subunit A"/>
    <property type="match status" value="3"/>
</dbReference>
<reference evidence="2" key="4">
    <citation type="submission" date="2025-08" db="UniProtKB">
        <authorList>
            <consortium name="Ensembl"/>
        </authorList>
    </citation>
    <scope>IDENTIFICATION</scope>
</reference>